<evidence type="ECO:0000313" key="2">
    <source>
        <dbReference type="EMBL" id="MFM9609362.1"/>
    </source>
</evidence>
<dbReference type="EMBL" id="JBJVNI010000005">
    <property type="protein sequence ID" value="MFM9609362.1"/>
    <property type="molecule type" value="Genomic_DNA"/>
</dbReference>
<evidence type="ECO:0000256" key="1">
    <source>
        <dbReference type="SAM" id="MobiDB-lite"/>
    </source>
</evidence>
<comment type="caution">
    <text evidence="2">The sequence shown here is derived from an EMBL/GenBank/DDBJ whole genome shotgun (WGS) entry which is preliminary data.</text>
</comment>
<feature type="region of interest" description="Disordered" evidence="1">
    <location>
        <begin position="51"/>
        <end position="86"/>
    </location>
</feature>
<dbReference type="Proteomes" id="UP001631957">
    <property type="component" value="Unassembled WGS sequence"/>
</dbReference>
<name>A0ABW9HR66_9ACTN</name>
<dbReference type="RefSeq" id="WP_409121199.1">
    <property type="nucleotide sequence ID" value="NZ_JBJVNI010000005.1"/>
</dbReference>
<gene>
    <name evidence="2" type="ORF">ACKI18_11635</name>
</gene>
<organism evidence="2 3">
    <name type="scientific">Streptomyces niveiscabiei</name>
    <dbReference type="NCBI Taxonomy" id="164115"/>
    <lineage>
        <taxon>Bacteria</taxon>
        <taxon>Bacillati</taxon>
        <taxon>Actinomycetota</taxon>
        <taxon>Actinomycetes</taxon>
        <taxon>Kitasatosporales</taxon>
        <taxon>Streptomycetaceae</taxon>
        <taxon>Streptomyces</taxon>
    </lineage>
</organism>
<keyword evidence="3" id="KW-1185">Reference proteome</keyword>
<proteinExistence type="predicted"/>
<protein>
    <submittedName>
        <fullName evidence="2">Uncharacterized protein</fullName>
    </submittedName>
</protein>
<evidence type="ECO:0000313" key="3">
    <source>
        <dbReference type="Proteomes" id="UP001631957"/>
    </source>
</evidence>
<accession>A0ABW9HR66</accession>
<reference evidence="2 3" key="1">
    <citation type="submission" date="2024-12" db="EMBL/GenBank/DDBJ databases">
        <title>Forecasting of Potato common scab and diversities of Pathogenic streptomyces spp. in china.</title>
        <authorList>
            <person name="Handique U."/>
            <person name="Wu J."/>
        </authorList>
    </citation>
    <scope>NUCLEOTIDE SEQUENCE [LARGE SCALE GENOMIC DNA]</scope>
    <source>
        <strain evidence="2 3">ZRIMU1530</strain>
    </source>
</reference>
<sequence length="86" mass="9055">MRGPLAEGNLDAAARLDVGDAQRCAVGRGRELYVAGELLDPDRVPEVSTTFGFPGDAVTPDESAVQDDERQTVAPALFQDPGEAGR</sequence>